<accession>A0A1H7P5B8</accession>
<evidence type="ECO:0000256" key="2">
    <source>
        <dbReference type="ARBA" id="ARBA00023136"/>
    </source>
</evidence>
<dbReference type="Pfam" id="PF13620">
    <property type="entry name" value="CarboxypepD_reg"/>
    <property type="match status" value="1"/>
</dbReference>
<protein>
    <submittedName>
        <fullName evidence="7">Outer membrane receptor proteins, mostly Fe transport</fullName>
    </submittedName>
</protein>
<dbReference type="SUPFAM" id="SSF49452">
    <property type="entry name" value="Starch-binding domain-like"/>
    <property type="match status" value="1"/>
</dbReference>
<evidence type="ECO:0000313" key="7">
    <source>
        <dbReference type="EMBL" id="SEL31060.1"/>
    </source>
</evidence>
<dbReference type="SUPFAM" id="SSF56935">
    <property type="entry name" value="Porins"/>
    <property type="match status" value="1"/>
</dbReference>
<feature type="compositionally biased region" description="Basic and acidic residues" evidence="4">
    <location>
        <begin position="805"/>
        <end position="821"/>
    </location>
</feature>
<dbReference type="Gene3D" id="2.40.170.20">
    <property type="entry name" value="TonB-dependent receptor, beta-barrel domain"/>
    <property type="match status" value="1"/>
</dbReference>
<dbReference type="OrthoDB" id="905812at2"/>
<sequence length="821" mass="90616">MKILHLCLLLCGFIPAAFGQVSGRLTTAAGQPIPFANVLLLKSSDTSLVKAALTDEKGAYRIEPITPGQYLLRYSNVGYQVFTSAPFILTAAQPQKDAGTLALTEDTHQLGEVVVRAEKPLFQPRTDGMVVNVQNSLLTKGSSALNVLERSPGVMIDYRNNGIMLNGKSGVMVMINGKLVRMSMDQVVSLLNSMSADNIEKIELLTTPGSRYDADGSAGMINIVLRKDRQQGTHGAFSITGGYGWRQKGTAGMNLAHNTKRTNLYGSYTYSMNKTYSDLFITSAQNMPVLGGRMEVIAWDTTHQVQHNHDVTAGIDHQLNDKTTLGANVAYNSSRSGSTTITNAGYNVLPDSLLQYNGIVNGHNRWQNLLSSIYLEKKLRAGEQLNLDVDYLYFNNNNPSEVFSQFVNKHGSQAGGNDSLFAPLQRGFANTTIQVGVAKADYSRQLNAAVKLEAGIKGTYTRSTSTSRIESLINDKWVNRSETLNDILMKESIGAAYTSVNVQLNPATSLVAGLRYEYAHTRMDNPQTGESTLNRKLGVLFPNISLSRKLGEDAELQLAYSKRISRPSYNDLASYVIYSDPTAVYTGNPFLRPTITHNIKLGYNNKGYTFSLLFSRDKDPIIRYQISQTAAANLLYISPQNMTYLNSITFQANVPVKVNDWWNMSYSLTGALYNYKVVHTLQPVKQTYLGHSFNFSETFQLPKRFSAELSGWYNARSYNGSVKVDGFGAINAGVKKELNNNAGSLQLSVTDVLRSFSIHTQYGALTREAFDIVNNVFIHTESTVRPVFRLTYARSFGGSGLKSAARKEGGAKDERDRIRKE</sequence>
<dbReference type="InterPro" id="IPR013784">
    <property type="entry name" value="Carb-bd-like_fold"/>
</dbReference>
<evidence type="ECO:0000313" key="8">
    <source>
        <dbReference type="Proteomes" id="UP000198984"/>
    </source>
</evidence>
<feature type="chain" id="PRO_5011434301" evidence="5">
    <location>
        <begin position="20"/>
        <end position="821"/>
    </location>
</feature>
<dbReference type="InterPro" id="IPR036942">
    <property type="entry name" value="Beta-barrel_TonB_sf"/>
</dbReference>
<feature type="region of interest" description="Disordered" evidence="4">
    <location>
        <begin position="800"/>
        <end position="821"/>
    </location>
</feature>
<evidence type="ECO:0000256" key="3">
    <source>
        <dbReference type="ARBA" id="ARBA00023237"/>
    </source>
</evidence>
<name>A0A1H7P5B8_9BACT</name>
<dbReference type="RefSeq" id="WP_089908499.1">
    <property type="nucleotide sequence ID" value="NZ_FOBB01000002.1"/>
</dbReference>
<keyword evidence="8" id="KW-1185">Reference proteome</keyword>
<evidence type="ECO:0000259" key="6">
    <source>
        <dbReference type="Pfam" id="PF14905"/>
    </source>
</evidence>
<comment type="subcellular location">
    <subcellularLocation>
        <location evidence="1">Cell outer membrane</location>
    </subcellularLocation>
</comment>
<dbReference type="Gene3D" id="2.60.40.1120">
    <property type="entry name" value="Carboxypeptidase-like, regulatory domain"/>
    <property type="match status" value="1"/>
</dbReference>
<dbReference type="InterPro" id="IPR041700">
    <property type="entry name" value="OMP_b-brl_3"/>
</dbReference>
<keyword evidence="7" id="KW-0675">Receptor</keyword>
<feature type="domain" description="Outer membrane protein beta-barrel" evidence="6">
    <location>
        <begin position="381"/>
        <end position="760"/>
    </location>
</feature>
<keyword evidence="5" id="KW-0732">Signal</keyword>
<dbReference type="Pfam" id="PF14905">
    <property type="entry name" value="OMP_b-brl_3"/>
    <property type="match status" value="1"/>
</dbReference>
<keyword evidence="3" id="KW-0998">Cell outer membrane</keyword>
<dbReference type="GO" id="GO:0009279">
    <property type="term" value="C:cell outer membrane"/>
    <property type="evidence" value="ECO:0007669"/>
    <property type="project" value="UniProtKB-SubCell"/>
</dbReference>
<reference evidence="7 8" key="1">
    <citation type="submission" date="2016-10" db="EMBL/GenBank/DDBJ databases">
        <authorList>
            <person name="de Groot N.N."/>
        </authorList>
    </citation>
    <scope>NUCLEOTIDE SEQUENCE [LARGE SCALE GENOMIC DNA]</scope>
    <source>
        <strain evidence="7 8">DSM 21039</strain>
    </source>
</reference>
<dbReference type="EMBL" id="FOBB01000002">
    <property type="protein sequence ID" value="SEL31060.1"/>
    <property type="molecule type" value="Genomic_DNA"/>
</dbReference>
<organism evidence="7 8">
    <name type="scientific">Chitinophaga rupis</name>
    <dbReference type="NCBI Taxonomy" id="573321"/>
    <lineage>
        <taxon>Bacteria</taxon>
        <taxon>Pseudomonadati</taxon>
        <taxon>Bacteroidota</taxon>
        <taxon>Chitinophagia</taxon>
        <taxon>Chitinophagales</taxon>
        <taxon>Chitinophagaceae</taxon>
        <taxon>Chitinophaga</taxon>
    </lineage>
</organism>
<evidence type="ECO:0000256" key="5">
    <source>
        <dbReference type="SAM" id="SignalP"/>
    </source>
</evidence>
<feature type="signal peptide" evidence="5">
    <location>
        <begin position="1"/>
        <end position="19"/>
    </location>
</feature>
<dbReference type="PANTHER" id="PTHR40980:SF4">
    <property type="entry name" value="TONB-DEPENDENT RECEPTOR-LIKE BETA-BARREL DOMAIN-CONTAINING PROTEIN"/>
    <property type="match status" value="1"/>
</dbReference>
<dbReference type="GO" id="GO:0030246">
    <property type="term" value="F:carbohydrate binding"/>
    <property type="evidence" value="ECO:0007669"/>
    <property type="project" value="InterPro"/>
</dbReference>
<evidence type="ECO:0000256" key="4">
    <source>
        <dbReference type="SAM" id="MobiDB-lite"/>
    </source>
</evidence>
<dbReference type="AlphaFoldDB" id="A0A1H7P5B8"/>
<dbReference type="STRING" id="573321.SAMN04488505_1026"/>
<keyword evidence="2" id="KW-0472">Membrane</keyword>
<proteinExistence type="predicted"/>
<evidence type="ECO:0000256" key="1">
    <source>
        <dbReference type="ARBA" id="ARBA00004442"/>
    </source>
</evidence>
<dbReference type="PANTHER" id="PTHR40980">
    <property type="entry name" value="PLUG DOMAIN-CONTAINING PROTEIN"/>
    <property type="match status" value="1"/>
</dbReference>
<gene>
    <name evidence="7" type="ORF">SAMN04488505_1026</name>
</gene>
<dbReference type="Proteomes" id="UP000198984">
    <property type="component" value="Unassembled WGS sequence"/>
</dbReference>